<protein>
    <submittedName>
        <fullName evidence="1">15049_t:CDS:1</fullName>
    </submittedName>
</protein>
<comment type="caution">
    <text evidence="1">The sequence shown here is derived from an EMBL/GenBank/DDBJ whole genome shotgun (WGS) entry which is preliminary data.</text>
</comment>
<dbReference type="Proteomes" id="UP000789901">
    <property type="component" value="Unassembled WGS sequence"/>
</dbReference>
<gene>
    <name evidence="1" type="ORF">GMARGA_LOCUS17459</name>
</gene>
<sequence length="61" mass="7173">MANSNEKLQINRTNTEQHLIQQINEEIEKVSRLSQIEIGTRISNSNTIEEKSEKIEELKEY</sequence>
<name>A0ABN7VDL0_GIGMA</name>
<reference evidence="1 2" key="1">
    <citation type="submission" date="2021-06" db="EMBL/GenBank/DDBJ databases">
        <authorList>
            <person name="Kallberg Y."/>
            <person name="Tangrot J."/>
            <person name="Rosling A."/>
        </authorList>
    </citation>
    <scope>NUCLEOTIDE SEQUENCE [LARGE SCALE GENOMIC DNA]</scope>
    <source>
        <strain evidence="1 2">120-4 pot B 10/14</strain>
    </source>
</reference>
<dbReference type="EMBL" id="CAJVQB010013239">
    <property type="protein sequence ID" value="CAG8760842.1"/>
    <property type="molecule type" value="Genomic_DNA"/>
</dbReference>
<organism evidence="1 2">
    <name type="scientific">Gigaspora margarita</name>
    <dbReference type="NCBI Taxonomy" id="4874"/>
    <lineage>
        <taxon>Eukaryota</taxon>
        <taxon>Fungi</taxon>
        <taxon>Fungi incertae sedis</taxon>
        <taxon>Mucoromycota</taxon>
        <taxon>Glomeromycotina</taxon>
        <taxon>Glomeromycetes</taxon>
        <taxon>Diversisporales</taxon>
        <taxon>Gigasporaceae</taxon>
        <taxon>Gigaspora</taxon>
    </lineage>
</organism>
<evidence type="ECO:0000313" key="2">
    <source>
        <dbReference type="Proteomes" id="UP000789901"/>
    </source>
</evidence>
<keyword evidence="2" id="KW-1185">Reference proteome</keyword>
<evidence type="ECO:0000313" key="1">
    <source>
        <dbReference type="EMBL" id="CAG8760842.1"/>
    </source>
</evidence>
<proteinExistence type="predicted"/>
<accession>A0ABN7VDL0</accession>